<name>A0A644XL65_9ZZZZ</name>
<dbReference type="EMBL" id="VSSQ01002703">
    <property type="protein sequence ID" value="MPM16932.1"/>
    <property type="molecule type" value="Genomic_DNA"/>
</dbReference>
<reference evidence="1" key="1">
    <citation type="submission" date="2019-08" db="EMBL/GenBank/DDBJ databases">
        <authorList>
            <person name="Kucharzyk K."/>
            <person name="Murdoch R.W."/>
            <person name="Higgins S."/>
            <person name="Loffler F."/>
        </authorList>
    </citation>
    <scope>NUCLEOTIDE SEQUENCE</scope>
</reference>
<proteinExistence type="predicted"/>
<evidence type="ECO:0000313" key="1">
    <source>
        <dbReference type="EMBL" id="MPM16932.1"/>
    </source>
</evidence>
<protein>
    <submittedName>
        <fullName evidence="1">Uncharacterized protein</fullName>
    </submittedName>
</protein>
<organism evidence="1">
    <name type="scientific">bioreactor metagenome</name>
    <dbReference type="NCBI Taxonomy" id="1076179"/>
    <lineage>
        <taxon>unclassified sequences</taxon>
        <taxon>metagenomes</taxon>
        <taxon>ecological metagenomes</taxon>
    </lineage>
</organism>
<sequence>MFRRPCSYVGNPGIKFNGVLTLSLNTDSFCSGGNRFSRRIQQFVSDFGIRRTVVVVADGGFQFKNAVLVTVVESGFYTEIAERSFGLRPQKYIAFDTADAPKVLAFKVRSC</sequence>
<accession>A0A644XL65</accession>
<dbReference type="AlphaFoldDB" id="A0A644XL65"/>
<gene>
    <name evidence="1" type="ORF">SDC9_63314</name>
</gene>
<comment type="caution">
    <text evidence="1">The sequence shown here is derived from an EMBL/GenBank/DDBJ whole genome shotgun (WGS) entry which is preliminary data.</text>
</comment>